<comment type="caution">
    <text evidence="1">The sequence shown here is derived from an EMBL/GenBank/DDBJ whole genome shotgun (WGS) entry which is preliminary data.</text>
</comment>
<protein>
    <submittedName>
        <fullName evidence="1">Uncharacterized protein</fullName>
    </submittedName>
</protein>
<dbReference type="AlphaFoldDB" id="A0AAD5SNK9"/>
<feature type="non-terminal residue" evidence="1">
    <location>
        <position position="1"/>
    </location>
</feature>
<organism evidence="1 2">
    <name type="scientific">Physocladia obscura</name>
    <dbReference type="NCBI Taxonomy" id="109957"/>
    <lineage>
        <taxon>Eukaryota</taxon>
        <taxon>Fungi</taxon>
        <taxon>Fungi incertae sedis</taxon>
        <taxon>Chytridiomycota</taxon>
        <taxon>Chytridiomycota incertae sedis</taxon>
        <taxon>Chytridiomycetes</taxon>
        <taxon>Chytridiales</taxon>
        <taxon>Chytriomycetaceae</taxon>
        <taxon>Physocladia</taxon>
    </lineage>
</organism>
<gene>
    <name evidence="1" type="ORF">HK100_011013</name>
</gene>
<dbReference type="EMBL" id="JADGJH010006324">
    <property type="protein sequence ID" value="KAJ3077501.1"/>
    <property type="molecule type" value="Genomic_DNA"/>
</dbReference>
<name>A0AAD5SNK9_9FUNG</name>
<keyword evidence="2" id="KW-1185">Reference proteome</keyword>
<feature type="non-terminal residue" evidence="1">
    <location>
        <position position="102"/>
    </location>
</feature>
<dbReference type="Proteomes" id="UP001211907">
    <property type="component" value="Unassembled WGS sequence"/>
</dbReference>
<reference evidence="1" key="1">
    <citation type="submission" date="2020-05" db="EMBL/GenBank/DDBJ databases">
        <title>Phylogenomic resolution of chytrid fungi.</title>
        <authorList>
            <person name="Stajich J.E."/>
            <person name="Amses K."/>
            <person name="Simmons R."/>
            <person name="Seto K."/>
            <person name="Myers J."/>
            <person name="Bonds A."/>
            <person name="Quandt C.A."/>
            <person name="Barry K."/>
            <person name="Liu P."/>
            <person name="Grigoriev I."/>
            <person name="Longcore J.E."/>
            <person name="James T.Y."/>
        </authorList>
    </citation>
    <scope>NUCLEOTIDE SEQUENCE</scope>
    <source>
        <strain evidence="1">JEL0513</strain>
    </source>
</reference>
<accession>A0AAD5SNK9</accession>
<proteinExistence type="predicted"/>
<sequence>LNCSDDTASLGDIAAAAEVASEHHQLMYLMDMSAVASFWGVLDLNWPASTLPFSDKYCSAGTGAGFDGKEFANADLFLGDKKKNELSFLDVLVDSFDRKLDS</sequence>
<evidence type="ECO:0000313" key="1">
    <source>
        <dbReference type="EMBL" id="KAJ3077501.1"/>
    </source>
</evidence>
<evidence type="ECO:0000313" key="2">
    <source>
        <dbReference type="Proteomes" id="UP001211907"/>
    </source>
</evidence>